<dbReference type="SMART" id="SM00728">
    <property type="entry name" value="ChW"/>
    <property type="match status" value="3"/>
</dbReference>
<dbReference type="EMBL" id="VSLA01000009">
    <property type="protein sequence ID" value="TYC86566.1"/>
    <property type="molecule type" value="Genomic_DNA"/>
</dbReference>
<dbReference type="PANTHER" id="PTHR45661:SF3">
    <property type="entry name" value="IG-LIKE DOMAIN-CONTAINING PROTEIN"/>
    <property type="match status" value="1"/>
</dbReference>
<name>A0A5D0WRA1_9FIRM</name>
<dbReference type="PANTHER" id="PTHR45661">
    <property type="entry name" value="SURFACE ANTIGEN"/>
    <property type="match status" value="1"/>
</dbReference>
<dbReference type="InterPro" id="IPR006637">
    <property type="entry name" value="ChW"/>
</dbReference>
<dbReference type="AlphaFoldDB" id="A0A5D0WRA1"/>
<dbReference type="Pfam" id="PF13306">
    <property type="entry name" value="LRR_5"/>
    <property type="match status" value="1"/>
</dbReference>
<proteinExistence type="predicted"/>
<evidence type="ECO:0000313" key="1">
    <source>
        <dbReference type="EMBL" id="TYC86566.1"/>
    </source>
</evidence>
<sequence length="398" mass="42724">MRIFKKRRPKMNGLVKQVFCGLIIAGICVFPIGIMAKEQNHDTELIKNLYLEASDENQSLNEGTQRSEISLNSIHAGDYWYDTIVGGIRIVAYTGSGGNVDIPATLDGKSVLEIGNDVFNGNTSLTGVNLPNSVTSLGMRSFYNCPNLDSVFLGNGLTTIGNGSFWGAQALNSIIIPSSVTTIGYAAFANCNALTKITIFNSTLTFDGQVFGTIPHLTIYGYAGSTAESYAYANMRPFISLPASYVDVYYSTHVQNVGWQSAKKNGEISGTVGQGLRLEGIKILVDNSEVNVAIQYQTHVQNIGWQPMVSNGDLSGTTGLSLRLEGIRIELDGVDVGKYDVYYRVHAQNYGWLDWAKNGASAGTEGMALRLEGIQIIVVPSGSAAPGATVVPFASSLN</sequence>
<protein>
    <submittedName>
        <fullName evidence="1">Leucine-rich repeat protein</fullName>
    </submittedName>
</protein>
<organism evidence="1 2">
    <name type="scientific">Acetobacterium wieringae</name>
    <dbReference type="NCBI Taxonomy" id="52694"/>
    <lineage>
        <taxon>Bacteria</taxon>
        <taxon>Bacillati</taxon>
        <taxon>Bacillota</taxon>
        <taxon>Clostridia</taxon>
        <taxon>Eubacteriales</taxon>
        <taxon>Eubacteriaceae</taxon>
        <taxon>Acetobacterium</taxon>
    </lineage>
</organism>
<dbReference type="Proteomes" id="UP000322619">
    <property type="component" value="Unassembled WGS sequence"/>
</dbReference>
<gene>
    <name evidence="1" type="ORF">FXB42_06210</name>
</gene>
<evidence type="ECO:0000313" key="2">
    <source>
        <dbReference type="Proteomes" id="UP000322619"/>
    </source>
</evidence>
<dbReference type="InterPro" id="IPR032675">
    <property type="entry name" value="LRR_dom_sf"/>
</dbReference>
<dbReference type="Gene3D" id="3.80.10.10">
    <property type="entry name" value="Ribonuclease Inhibitor"/>
    <property type="match status" value="1"/>
</dbReference>
<dbReference type="InterPro" id="IPR053139">
    <property type="entry name" value="Surface_bspA-like"/>
</dbReference>
<reference evidence="1 2" key="1">
    <citation type="submission" date="2019-08" db="EMBL/GenBank/DDBJ databases">
        <title>Isolation and enrichment of carboxydotrophic bacteria from anaerobic sludge for the production of bio-based chemicals from syngas.</title>
        <authorList>
            <person name="Antares A.L."/>
            <person name="Moreira J."/>
            <person name="Diender M."/>
            <person name="Parshina S.N."/>
            <person name="Stams A.J.M."/>
            <person name="Alves M."/>
            <person name="Alves J.I."/>
            <person name="Sousa D.Z."/>
        </authorList>
    </citation>
    <scope>NUCLEOTIDE SEQUENCE [LARGE SCALE GENOMIC DNA]</scope>
    <source>
        <strain evidence="1 2">JM</strain>
    </source>
</reference>
<dbReference type="InterPro" id="IPR026906">
    <property type="entry name" value="LRR_5"/>
</dbReference>
<dbReference type="SUPFAM" id="SSF52058">
    <property type="entry name" value="L domain-like"/>
    <property type="match status" value="1"/>
</dbReference>
<comment type="caution">
    <text evidence="1">The sequence shown here is derived from an EMBL/GenBank/DDBJ whole genome shotgun (WGS) entry which is preliminary data.</text>
</comment>
<accession>A0A5D0WRA1</accession>
<dbReference type="Pfam" id="PF07538">
    <property type="entry name" value="ChW"/>
    <property type="match status" value="3"/>
</dbReference>